<accession>A0A545VHK1</accession>
<evidence type="ECO:0000313" key="2">
    <source>
        <dbReference type="EMBL" id="TQW01207.1"/>
    </source>
</evidence>
<dbReference type="OrthoDB" id="3473305at2759"/>
<dbReference type="Proteomes" id="UP000315783">
    <property type="component" value="Unassembled WGS sequence"/>
</dbReference>
<dbReference type="EMBL" id="SPUK01000001">
    <property type="protein sequence ID" value="TQW01207.1"/>
    <property type="molecule type" value="Genomic_DNA"/>
</dbReference>
<name>A0A545VHK1_9HYPO</name>
<protein>
    <recommendedName>
        <fullName evidence="1">2EXR domain-containing protein</fullName>
    </recommendedName>
</protein>
<gene>
    <name evidence="2" type="ORF">IF1G_01138</name>
</gene>
<sequence length="279" mass="32048">MSTFHLFPRLPTELQCRVWELSMDEPREVIVRSYYSPGIVENMRYLPRATRRPPAPLQACRSARTTLRRAYERVSAEDAHISRRLRVTADRVPYVWVDAERDTVRVTQYRVALLAGSPCGARLRRLAVDITSLWEFWPGGDCGAGAGRVTPWEHLVAAFPGLERLDLWTSAPRSEGGAATIARGWDVGFRRLMEAMYATCSPATLELRVQHLVFADLEPLTRESYGRLFLQDDIAEWEFMEEHQSLFREPRPVAYIPRWVHRDCTCPKDENPGIYVSPT</sequence>
<evidence type="ECO:0000313" key="3">
    <source>
        <dbReference type="Proteomes" id="UP000315783"/>
    </source>
</evidence>
<dbReference type="AlphaFoldDB" id="A0A545VHK1"/>
<feature type="domain" description="2EXR" evidence="1">
    <location>
        <begin position="4"/>
        <end position="104"/>
    </location>
</feature>
<dbReference type="Pfam" id="PF20150">
    <property type="entry name" value="2EXR"/>
    <property type="match status" value="1"/>
</dbReference>
<dbReference type="PANTHER" id="PTHR35910:SF1">
    <property type="entry name" value="2EXR DOMAIN-CONTAINING PROTEIN"/>
    <property type="match status" value="1"/>
</dbReference>
<dbReference type="InterPro" id="IPR045518">
    <property type="entry name" value="2EXR"/>
</dbReference>
<reference evidence="2 3" key="1">
    <citation type="journal article" date="2019" name="Appl. Microbiol. Biotechnol.">
        <title>Genome sequence of Isaria javanica and comparative genome analysis insights into family S53 peptidase evolution in fungal entomopathogens.</title>
        <authorList>
            <person name="Lin R."/>
            <person name="Zhang X."/>
            <person name="Xin B."/>
            <person name="Zou M."/>
            <person name="Gao Y."/>
            <person name="Qin F."/>
            <person name="Hu Q."/>
            <person name="Xie B."/>
            <person name="Cheng X."/>
        </authorList>
    </citation>
    <scope>NUCLEOTIDE SEQUENCE [LARGE SCALE GENOMIC DNA]</scope>
    <source>
        <strain evidence="2 3">IJ1G</strain>
    </source>
</reference>
<dbReference type="PANTHER" id="PTHR35910">
    <property type="entry name" value="2EXR DOMAIN-CONTAINING PROTEIN"/>
    <property type="match status" value="1"/>
</dbReference>
<proteinExistence type="predicted"/>
<keyword evidence="3" id="KW-1185">Reference proteome</keyword>
<comment type="caution">
    <text evidence="2">The sequence shown here is derived from an EMBL/GenBank/DDBJ whole genome shotgun (WGS) entry which is preliminary data.</text>
</comment>
<evidence type="ECO:0000259" key="1">
    <source>
        <dbReference type="Pfam" id="PF20150"/>
    </source>
</evidence>
<organism evidence="2 3">
    <name type="scientific">Cordyceps javanica</name>
    <dbReference type="NCBI Taxonomy" id="43265"/>
    <lineage>
        <taxon>Eukaryota</taxon>
        <taxon>Fungi</taxon>
        <taxon>Dikarya</taxon>
        <taxon>Ascomycota</taxon>
        <taxon>Pezizomycotina</taxon>
        <taxon>Sordariomycetes</taxon>
        <taxon>Hypocreomycetidae</taxon>
        <taxon>Hypocreales</taxon>
        <taxon>Cordycipitaceae</taxon>
        <taxon>Cordyceps</taxon>
    </lineage>
</organism>